<protein>
    <submittedName>
        <fullName evidence="2">Uncharacterized protein</fullName>
    </submittedName>
</protein>
<feature type="compositionally biased region" description="Basic and acidic residues" evidence="1">
    <location>
        <begin position="426"/>
        <end position="437"/>
    </location>
</feature>
<feature type="compositionally biased region" description="Basic and acidic residues" evidence="1">
    <location>
        <begin position="229"/>
        <end position="238"/>
    </location>
</feature>
<dbReference type="AlphaFoldDB" id="A0A516SF68"/>
<sequence length="492" mass="54493">MSKPVGWKAAPVSNRDAWPVPIGIFGKTAIKPTHEIKLADSKGSRGDSIFYVFFRRILQLFFCFGERKQRSVSESRQDNQCTSLNSRVTLAKAAELPEGPVMPPANWCVELTNAQAVELFGENALLSDETPVVFTADAAPITSKEFYCEPAKNFLTATLPASDSPSSPAVNIQPSWPDEPGVSSCGNGLPAVEEVNSEKVLALEKIPAPATQAASGPKISFLANPLSIEAEKPTDEQGKNVASCDETRHRDESNPDLLFPNRGRKIKGGCFSKVKKKPRHPPVIKKKVVKILNDDDPILELRKREIEKRIPGLVDEYGTFQYCIADLKVRLKDLQPNSKQADSRQKAEGVALGEILEIQEGNLMKLRNKLVELKKEYLSNQGGALHFLNVIEAEENNWRARKSARLDEVQSAMQLELKKVMEIRKSTPENIKPEARRGSAPADKENEENEAILKKTDHNIAVLSYELKVIEKYLTENKISSGPAGLFDEGML</sequence>
<dbReference type="EMBL" id="CP041730">
    <property type="protein sequence ID" value="QDQ26806.1"/>
    <property type="molecule type" value="Genomic_DNA"/>
</dbReference>
<dbReference type="Proteomes" id="UP000317550">
    <property type="component" value="Chromosome"/>
</dbReference>
<dbReference type="KEGG" id="cari:FNU76_10760"/>
<reference evidence="3" key="1">
    <citation type="submission" date="2019-07" db="EMBL/GenBank/DDBJ databases">
        <title>Chitinimonas sp. nov., isolated from Ny-Alesund, arctica soil.</title>
        <authorList>
            <person name="Xu Q."/>
            <person name="Peng F."/>
        </authorList>
    </citation>
    <scope>NUCLEOTIDE SEQUENCE [LARGE SCALE GENOMIC DNA]</scope>
    <source>
        <strain evidence="3">R3-44</strain>
    </source>
</reference>
<organism evidence="2 3">
    <name type="scientific">Chitinimonas arctica</name>
    <dbReference type="NCBI Taxonomy" id="2594795"/>
    <lineage>
        <taxon>Bacteria</taxon>
        <taxon>Pseudomonadati</taxon>
        <taxon>Pseudomonadota</taxon>
        <taxon>Betaproteobacteria</taxon>
        <taxon>Neisseriales</taxon>
        <taxon>Chitinibacteraceae</taxon>
        <taxon>Chitinimonas</taxon>
    </lineage>
</organism>
<feature type="region of interest" description="Disordered" evidence="1">
    <location>
        <begin position="229"/>
        <end position="259"/>
    </location>
</feature>
<name>A0A516SF68_9NEIS</name>
<evidence type="ECO:0000313" key="2">
    <source>
        <dbReference type="EMBL" id="QDQ26806.1"/>
    </source>
</evidence>
<feature type="region of interest" description="Disordered" evidence="1">
    <location>
        <begin position="426"/>
        <end position="450"/>
    </location>
</feature>
<proteinExistence type="predicted"/>
<accession>A0A516SF68</accession>
<gene>
    <name evidence="2" type="ORF">FNU76_10760</name>
</gene>
<dbReference type="RefSeq" id="WP_144278200.1">
    <property type="nucleotide sequence ID" value="NZ_CP041730.1"/>
</dbReference>
<keyword evidence="3" id="KW-1185">Reference proteome</keyword>
<evidence type="ECO:0000256" key="1">
    <source>
        <dbReference type="SAM" id="MobiDB-lite"/>
    </source>
</evidence>
<evidence type="ECO:0000313" key="3">
    <source>
        <dbReference type="Proteomes" id="UP000317550"/>
    </source>
</evidence>